<evidence type="ECO:0000313" key="10">
    <source>
        <dbReference type="Proteomes" id="UP000199691"/>
    </source>
</evidence>
<dbReference type="GO" id="GO:0005576">
    <property type="term" value="C:extracellular region"/>
    <property type="evidence" value="ECO:0007669"/>
    <property type="project" value="UniProtKB-SubCell"/>
</dbReference>
<keyword evidence="6" id="KW-0472">Membrane</keyword>
<dbReference type="SUPFAM" id="SSF117074">
    <property type="entry name" value="Hypothetical protein PA1324"/>
    <property type="match status" value="2"/>
</dbReference>
<evidence type="ECO:0000256" key="1">
    <source>
        <dbReference type="ARBA" id="ARBA00004613"/>
    </source>
</evidence>
<dbReference type="Proteomes" id="UP000199691">
    <property type="component" value="Unassembled WGS sequence"/>
</dbReference>
<keyword evidence="6" id="KW-1133">Transmembrane helix</keyword>
<feature type="chain" id="PRO_5011713365" evidence="7">
    <location>
        <begin position="25"/>
        <end position="741"/>
    </location>
</feature>
<accession>A0A1H0NU31</accession>
<evidence type="ECO:0000259" key="8">
    <source>
        <dbReference type="Pfam" id="PF17210"/>
    </source>
</evidence>
<proteinExistence type="inferred from homology"/>
<organism evidence="9 10">
    <name type="scientific">Lentzea jiangxiensis</name>
    <dbReference type="NCBI Taxonomy" id="641025"/>
    <lineage>
        <taxon>Bacteria</taxon>
        <taxon>Bacillati</taxon>
        <taxon>Actinomycetota</taxon>
        <taxon>Actinomycetes</taxon>
        <taxon>Pseudonocardiales</taxon>
        <taxon>Pseudonocardiaceae</taxon>
        <taxon>Lentzea</taxon>
    </lineage>
</organism>
<dbReference type="InterPro" id="IPR013783">
    <property type="entry name" value="Ig-like_fold"/>
</dbReference>
<gene>
    <name evidence="9" type="ORF">SAMN05421507_104543</name>
</gene>
<dbReference type="PANTHER" id="PTHR36108">
    <property type="entry name" value="COLOSSIN-B-RELATED"/>
    <property type="match status" value="1"/>
</dbReference>
<comment type="subcellular location">
    <subcellularLocation>
        <location evidence="1">Secreted</location>
    </subcellularLocation>
</comment>
<keyword evidence="4 7" id="KW-0732">Signal</keyword>
<evidence type="ECO:0000256" key="3">
    <source>
        <dbReference type="ARBA" id="ARBA00022525"/>
    </source>
</evidence>
<reference evidence="10" key="1">
    <citation type="submission" date="2016-10" db="EMBL/GenBank/DDBJ databases">
        <authorList>
            <person name="Varghese N."/>
            <person name="Submissions S."/>
        </authorList>
    </citation>
    <scope>NUCLEOTIDE SEQUENCE [LARGE SCALE GENOMIC DNA]</scope>
    <source>
        <strain evidence="10">CGMCC 4.6609</strain>
    </source>
</reference>
<feature type="transmembrane region" description="Helical" evidence="6">
    <location>
        <begin position="714"/>
        <end position="735"/>
    </location>
</feature>
<dbReference type="EMBL" id="FNIX01000004">
    <property type="protein sequence ID" value="SDO96179.1"/>
    <property type="molecule type" value="Genomic_DNA"/>
</dbReference>
<sequence length="741" mass="78630">MLKCGAVAIVAGLSFSTAGVTAFAQDGPTPPSAEPSVSGVVYADKNGNGQQDPGEAVEDGVVTVARKKTTTDADGRFSFTNLAPGNYVPSYELPDGWVVHHVHAGGPDRISVTDGVTAEVAVRAERPYSEQLKATATLDRDSYEHPASATVAVELTNTTGRRIDGIQAVCDRAKAGNALAFEFDAAGQTLAAGERRTVESTAKIPQEAVKAGKFTLDCEFAPNAAWNRDGVRLHVEKQVTGGVDPTRVLAVPESRGLKPASLKYEVKFDKPRYESHETVRAELVVTNTGGKAAEQFRVDNGTYDVEIADEQWGDADRHGPGVRIAGGESRTFSLSGGIRHFTGGKLRLWLYFGYSGMPNDQPRHVSASAEVVQTYGDLTGVVHVDRNHNRQQDPGEAAGGVVVEISGGTPHGSFKTETDAEGRYEFENVPSGDYTAGYALDGGWVVHRESGEPQVRVLPGTPGRLTARAERPYTEALKVTTVLDRPVYAVGDDVRITVTLTNKASYALTDVQAGCARDENSWPVNANWGELHEPGLTLAAGETKTVVVSEKVPEEARRTSKVVVHCGFAPWVRWNEDVVVGYDWASVPGGTGTVRAQLAHDEDRDFRADPGELLRGVRVRLMTEPEYGGVVAEAVTNAEGVLVYDRAPAGTYWLQVDGPWRFEGGYTGEVRASPEGDAFHLVFVVPGSPPAPPGTGDTGGHRGGGALARTGASVLGLGLVGALLVAFGLGAGVLGRRSRTA</sequence>
<feature type="region of interest" description="Disordered" evidence="5">
    <location>
        <begin position="26"/>
        <end position="55"/>
    </location>
</feature>
<dbReference type="PANTHER" id="PTHR36108:SF13">
    <property type="entry name" value="COLOSSIN-B-RELATED"/>
    <property type="match status" value="1"/>
</dbReference>
<dbReference type="SUPFAM" id="SSF49478">
    <property type="entry name" value="Cna protein B-type domain"/>
    <property type="match status" value="1"/>
</dbReference>
<dbReference type="STRING" id="641025.SAMN05421507_104543"/>
<dbReference type="GO" id="GO:0005975">
    <property type="term" value="P:carbohydrate metabolic process"/>
    <property type="evidence" value="ECO:0007669"/>
    <property type="project" value="UniProtKB-ARBA"/>
</dbReference>
<keyword evidence="3" id="KW-0964">Secreted</keyword>
<evidence type="ECO:0000256" key="7">
    <source>
        <dbReference type="SAM" id="SignalP"/>
    </source>
</evidence>
<dbReference type="Gene3D" id="2.60.40.10">
    <property type="entry name" value="Immunoglobulins"/>
    <property type="match status" value="2"/>
</dbReference>
<evidence type="ECO:0000313" key="9">
    <source>
        <dbReference type="EMBL" id="SDO96179.1"/>
    </source>
</evidence>
<dbReference type="Pfam" id="PF17210">
    <property type="entry name" value="SdrD_B"/>
    <property type="match status" value="1"/>
</dbReference>
<evidence type="ECO:0000256" key="5">
    <source>
        <dbReference type="SAM" id="MobiDB-lite"/>
    </source>
</evidence>
<feature type="signal peptide" evidence="7">
    <location>
        <begin position="1"/>
        <end position="24"/>
    </location>
</feature>
<evidence type="ECO:0000256" key="2">
    <source>
        <dbReference type="ARBA" id="ARBA00007257"/>
    </source>
</evidence>
<feature type="domain" description="SD-repeat containing protein B" evidence="8">
    <location>
        <begin position="39"/>
        <end position="110"/>
    </location>
</feature>
<dbReference type="InterPro" id="IPR033764">
    <property type="entry name" value="Sdr_B"/>
</dbReference>
<evidence type="ECO:0000256" key="4">
    <source>
        <dbReference type="ARBA" id="ARBA00022729"/>
    </source>
</evidence>
<evidence type="ECO:0000256" key="6">
    <source>
        <dbReference type="SAM" id="Phobius"/>
    </source>
</evidence>
<keyword evidence="6" id="KW-0812">Transmembrane</keyword>
<name>A0A1H0NU31_9PSEU</name>
<protein>
    <submittedName>
        <fullName evidence="9">Cna protein B-type domain-containing protein</fullName>
    </submittedName>
</protein>
<comment type="similarity">
    <text evidence="2">Belongs to the serine-aspartate repeat-containing protein (SDr) family.</text>
</comment>
<dbReference type="AlphaFoldDB" id="A0A1H0NU31"/>
<keyword evidence="10" id="KW-1185">Reference proteome</keyword>